<keyword evidence="3" id="KW-1185">Reference proteome</keyword>
<feature type="region of interest" description="Disordered" evidence="1">
    <location>
        <begin position="65"/>
        <end position="101"/>
    </location>
</feature>
<evidence type="ECO:0000313" key="3">
    <source>
        <dbReference type="Proteomes" id="UP000815325"/>
    </source>
</evidence>
<dbReference type="EMBL" id="MU069787">
    <property type="protein sequence ID" value="KAF5833859.1"/>
    <property type="molecule type" value="Genomic_DNA"/>
</dbReference>
<organism evidence="2 3">
    <name type="scientific">Dunaliella salina</name>
    <name type="common">Green alga</name>
    <name type="synonym">Protococcus salinus</name>
    <dbReference type="NCBI Taxonomy" id="3046"/>
    <lineage>
        <taxon>Eukaryota</taxon>
        <taxon>Viridiplantae</taxon>
        <taxon>Chlorophyta</taxon>
        <taxon>core chlorophytes</taxon>
        <taxon>Chlorophyceae</taxon>
        <taxon>CS clade</taxon>
        <taxon>Chlamydomonadales</taxon>
        <taxon>Dunaliellaceae</taxon>
        <taxon>Dunaliella</taxon>
    </lineage>
</organism>
<accession>A0ABQ7GGX3</accession>
<protein>
    <submittedName>
        <fullName evidence="2">Uncharacterized protein</fullName>
    </submittedName>
</protein>
<dbReference type="Proteomes" id="UP000815325">
    <property type="component" value="Unassembled WGS sequence"/>
</dbReference>
<gene>
    <name evidence="2" type="ORF">DUNSADRAFT_9695</name>
</gene>
<evidence type="ECO:0000256" key="1">
    <source>
        <dbReference type="SAM" id="MobiDB-lite"/>
    </source>
</evidence>
<proteinExistence type="predicted"/>
<reference evidence="2" key="1">
    <citation type="submission" date="2017-08" db="EMBL/GenBank/DDBJ databases">
        <authorList>
            <person name="Polle J.E."/>
            <person name="Barry K."/>
            <person name="Cushman J."/>
            <person name="Schmutz J."/>
            <person name="Tran D."/>
            <person name="Hathwaick L.T."/>
            <person name="Yim W.C."/>
            <person name="Jenkins J."/>
            <person name="Mckie-Krisberg Z.M."/>
            <person name="Prochnik S."/>
            <person name="Lindquist E."/>
            <person name="Dockter R.B."/>
            <person name="Adam C."/>
            <person name="Molina H."/>
            <person name="Bunkerborg J."/>
            <person name="Jin E."/>
            <person name="Buchheim M."/>
            <person name="Magnuson J."/>
        </authorList>
    </citation>
    <scope>NUCLEOTIDE SEQUENCE</scope>
    <source>
        <strain evidence="2">CCAP 19/18</strain>
    </source>
</reference>
<evidence type="ECO:0000313" key="2">
    <source>
        <dbReference type="EMBL" id="KAF5833859.1"/>
    </source>
</evidence>
<comment type="caution">
    <text evidence="2">The sequence shown here is derived from an EMBL/GenBank/DDBJ whole genome shotgun (WGS) entry which is preliminary data.</text>
</comment>
<sequence>MTASMALHGLAGNAEKTCSSFRLREEMSRAGSARGPHRAGSARGPDKGILEVINSTNKLLVESEKRQTELQELGRAPKKATAMAAPPATPRPADPQTASELASLQAKILQLEQQLQDAKGGVKGGRAALNQLTAAGAGPGRRRDIWNRFKANVEATKQTLPAIFKKCVAV</sequence>
<name>A0ABQ7GGX3_DUNSA</name>
<feature type="region of interest" description="Disordered" evidence="1">
    <location>
        <begin position="1"/>
        <end position="47"/>
    </location>
</feature>